<evidence type="ECO:0000313" key="8">
    <source>
        <dbReference type="EMBL" id="KAF1693790.1"/>
    </source>
</evidence>
<keyword evidence="5 7" id="KW-0378">Hydrolase</keyword>
<dbReference type="PIRSF" id="PIRSF006118">
    <property type="entry name" value="KDO8-P_Ptase"/>
    <property type="match status" value="1"/>
</dbReference>
<dbReference type="InterPro" id="IPR036412">
    <property type="entry name" value="HAD-like_sf"/>
</dbReference>
<dbReference type="Pfam" id="PF08282">
    <property type="entry name" value="Hydrolase_3"/>
    <property type="match status" value="1"/>
</dbReference>
<evidence type="ECO:0000256" key="5">
    <source>
        <dbReference type="ARBA" id="ARBA00022801"/>
    </source>
</evidence>
<evidence type="ECO:0000256" key="7">
    <source>
        <dbReference type="PIRNR" id="PIRNR006118"/>
    </source>
</evidence>
<name>A0ABQ6Z5N0_9GAMM</name>
<dbReference type="PANTHER" id="PTHR21485:SF3">
    <property type="entry name" value="N-ACYLNEURAMINATE CYTIDYLYLTRANSFERASE"/>
    <property type="match status" value="1"/>
</dbReference>
<dbReference type="Proteomes" id="UP000788419">
    <property type="component" value="Unassembled WGS sequence"/>
</dbReference>
<comment type="catalytic activity">
    <reaction evidence="7">
        <text>3-deoxy-alpha-D-manno-2-octulosonate-8-phosphate + H2O = 3-deoxy-alpha-D-manno-oct-2-ulosonate + phosphate</text>
        <dbReference type="Rhea" id="RHEA:11500"/>
        <dbReference type="ChEBI" id="CHEBI:15377"/>
        <dbReference type="ChEBI" id="CHEBI:43474"/>
        <dbReference type="ChEBI" id="CHEBI:85985"/>
        <dbReference type="ChEBI" id="CHEBI:85986"/>
        <dbReference type="EC" id="3.1.3.45"/>
    </reaction>
</comment>
<dbReference type="SFLD" id="SFLDS00003">
    <property type="entry name" value="Haloacid_Dehalogenase"/>
    <property type="match status" value="1"/>
</dbReference>
<dbReference type="SFLD" id="SFLDG01138">
    <property type="entry name" value="C1.6.2:_Deoxy-d-mannose-octulo"/>
    <property type="match status" value="1"/>
</dbReference>
<comment type="function">
    <text evidence="7">Catalyzes the hydrolysis of 3-deoxy-D-manno-octulosonate 8-phosphate (KDO 8-P) to 3-deoxy-D-manno-octulosonate (KDO) and inorganic phosphate.</text>
</comment>
<dbReference type="CDD" id="cd01630">
    <property type="entry name" value="HAD_KDO-like"/>
    <property type="match status" value="1"/>
</dbReference>
<comment type="subunit">
    <text evidence="3 7">Homotetramer.</text>
</comment>
<gene>
    <name evidence="8" type="ORF">CSC65_10930</name>
</gene>
<dbReference type="InterPro" id="IPR050793">
    <property type="entry name" value="CMP-NeuNAc_synthase"/>
</dbReference>
<evidence type="ECO:0000256" key="6">
    <source>
        <dbReference type="ARBA" id="ARBA00022842"/>
    </source>
</evidence>
<protein>
    <recommendedName>
        <fullName evidence="7">3-deoxy-D-manno-octulosonate 8-phosphate phosphatase KdsC</fullName>
        <ecNumber evidence="7">3.1.3.45</ecNumber>
    </recommendedName>
    <alternativeName>
        <fullName evidence="7">KDO 8-P phosphatase</fullName>
    </alternativeName>
</protein>
<dbReference type="EMBL" id="PDWN01000010">
    <property type="protein sequence ID" value="KAF1693790.1"/>
    <property type="molecule type" value="Genomic_DNA"/>
</dbReference>
<comment type="similarity">
    <text evidence="2 7">Belongs to the KdsC family.</text>
</comment>
<dbReference type="InterPro" id="IPR023214">
    <property type="entry name" value="HAD_sf"/>
</dbReference>
<evidence type="ECO:0000313" key="9">
    <source>
        <dbReference type="Proteomes" id="UP000788419"/>
    </source>
</evidence>
<dbReference type="InterPro" id="IPR010023">
    <property type="entry name" value="KdsC_fam"/>
</dbReference>
<keyword evidence="6 7" id="KW-0460">Magnesium</keyword>
<proteinExistence type="inferred from homology"/>
<dbReference type="NCBIfam" id="TIGR01670">
    <property type="entry name" value="KdsC-phosphatas"/>
    <property type="match status" value="1"/>
</dbReference>
<keyword evidence="7" id="KW-0448">Lipopolysaccharide biosynthesis</keyword>
<dbReference type="Gene3D" id="3.40.50.1000">
    <property type="entry name" value="HAD superfamily/HAD-like"/>
    <property type="match status" value="1"/>
</dbReference>
<keyword evidence="9" id="KW-1185">Reference proteome</keyword>
<dbReference type="SFLD" id="SFLDG01136">
    <property type="entry name" value="C1.6:_Phosphoserine_Phosphatas"/>
    <property type="match status" value="1"/>
</dbReference>
<accession>A0ABQ6Z5N0</accession>
<sequence>MTCCARAWFNGPSHQGSYVPYDPLAHVDADIRERAARIGLLCLDVDGTLTDGRLYFDSEGREMKAYSVLDGQGLTQLRRFGFQVALITARHSLSARKRGEDLGLETFIGVQDKLSCMDELAARHGLDRERTAFVGDDLPDLDCLRTVGLSVAPANAHPWIAEIVHWKTRARAGEGAVREVCDVLLAAQGHVPAILAGAAPGSRDGRHA</sequence>
<organism evidence="8 9">
    <name type="scientific">Pseudoxanthomonas daejeonensis</name>
    <dbReference type="NCBI Taxonomy" id="266062"/>
    <lineage>
        <taxon>Bacteria</taxon>
        <taxon>Pseudomonadati</taxon>
        <taxon>Pseudomonadota</taxon>
        <taxon>Gammaproteobacteria</taxon>
        <taxon>Lysobacterales</taxon>
        <taxon>Lysobacteraceae</taxon>
        <taxon>Pseudoxanthomonas</taxon>
    </lineage>
</organism>
<dbReference type="PANTHER" id="PTHR21485">
    <property type="entry name" value="HAD SUPERFAMILY MEMBERS CMAS AND KDSC"/>
    <property type="match status" value="1"/>
</dbReference>
<dbReference type="SUPFAM" id="SSF56784">
    <property type="entry name" value="HAD-like"/>
    <property type="match status" value="1"/>
</dbReference>
<comment type="caution">
    <text evidence="8">The sequence shown here is derived from an EMBL/GenBank/DDBJ whole genome shotgun (WGS) entry which is preliminary data.</text>
</comment>
<evidence type="ECO:0000256" key="2">
    <source>
        <dbReference type="ARBA" id="ARBA00005893"/>
    </source>
</evidence>
<dbReference type="EC" id="3.1.3.45" evidence="7"/>
<comment type="cofactor">
    <cofactor evidence="1 7">
        <name>Mg(2+)</name>
        <dbReference type="ChEBI" id="CHEBI:18420"/>
    </cofactor>
</comment>
<evidence type="ECO:0000256" key="3">
    <source>
        <dbReference type="ARBA" id="ARBA00011881"/>
    </source>
</evidence>
<keyword evidence="4 7" id="KW-0479">Metal-binding</keyword>
<reference evidence="8 9" key="1">
    <citation type="submission" date="2017-10" db="EMBL/GenBank/DDBJ databases">
        <title>Whole genome sequencing of members of genus Pseudoxanthomonas.</title>
        <authorList>
            <person name="Kumar S."/>
            <person name="Bansal K."/>
            <person name="Kaur A."/>
            <person name="Patil P."/>
            <person name="Sharma S."/>
            <person name="Patil P.B."/>
        </authorList>
    </citation>
    <scope>NUCLEOTIDE SEQUENCE [LARGE SCALE GENOMIC DNA]</scope>
    <source>
        <strain evidence="8 9">DSM 17801</strain>
    </source>
</reference>
<evidence type="ECO:0000256" key="4">
    <source>
        <dbReference type="ARBA" id="ARBA00022723"/>
    </source>
</evidence>
<evidence type="ECO:0000256" key="1">
    <source>
        <dbReference type="ARBA" id="ARBA00001946"/>
    </source>
</evidence>